<keyword evidence="2" id="KW-0812">Transmembrane</keyword>
<evidence type="ECO:0000256" key="1">
    <source>
        <dbReference type="SAM" id="MobiDB-lite"/>
    </source>
</evidence>
<gene>
    <name evidence="3" type="ORF">PSTG_13222</name>
</gene>
<feature type="compositionally biased region" description="Polar residues" evidence="1">
    <location>
        <begin position="236"/>
        <end position="253"/>
    </location>
</feature>
<feature type="region of interest" description="Disordered" evidence="1">
    <location>
        <begin position="75"/>
        <end position="94"/>
    </location>
</feature>
<evidence type="ECO:0000256" key="2">
    <source>
        <dbReference type="SAM" id="Phobius"/>
    </source>
</evidence>
<feature type="compositionally biased region" description="Polar residues" evidence="1">
    <location>
        <begin position="514"/>
        <end position="527"/>
    </location>
</feature>
<comment type="caution">
    <text evidence="3">The sequence shown here is derived from an EMBL/GenBank/DDBJ whole genome shotgun (WGS) entry which is preliminary data.</text>
</comment>
<feature type="compositionally biased region" description="Polar residues" evidence="1">
    <location>
        <begin position="568"/>
        <end position="581"/>
    </location>
</feature>
<feature type="compositionally biased region" description="Low complexity" evidence="1">
    <location>
        <begin position="225"/>
        <end position="235"/>
    </location>
</feature>
<feature type="compositionally biased region" description="Acidic residues" evidence="1">
    <location>
        <begin position="343"/>
        <end position="353"/>
    </location>
</feature>
<feature type="compositionally biased region" description="Low complexity" evidence="1">
    <location>
        <begin position="288"/>
        <end position="298"/>
    </location>
</feature>
<keyword evidence="2" id="KW-0472">Membrane</keyword>
<feature type="region of interest" description="Disordered" evidence="1">
    <location>
        <begin position="597"/>
        <end position="622"/>
    </location>
</feature>
<feature type="region of interest" description="Disordered" evidence="1">
    <location>
        <begin position="540"/>
        <end position="584"/>
    </location>
</feature>
<dbReference type="EMBL" id="AJIL01000138">
    <property type="protein sequence ID" value="KNE93398.1"/>
    <property type="molecule type" value="Genomic_DNA"/>
</dbReference>
<dbReference type="AlphaFoldDB" id="A0A0L0V278"/>
<feature type="compositionally biased region" description="Basic and acidic residues" evidence="1">
    <location>
        <begin position="310"/>
        <end position="322"/>
    </location>
</feature>
<keyword evidence="4" id="KW-1185">Reference proteome</keyword>
<feature type="compositionally biased region" description="Polar residues" evidence="1">
    <location>
        <begin position="158"/>
        <end position="172"/>
    </location>
</feature>
<feature type="compositionally biased region" description="Low complexity" evidence="1">
    <location>
        <begin position="355"/>
        <end position="369"/>
    </location>
</feature>
<feature type="compositionally biased region" description="Polar residues" evidence="1">
    <location>
        <begin position="180"/>
        <end position="224"/>
    </location>
</feature>
<feature type="region of interest" description="Disordered" evidence="1">
    <location>
        <begin position="497"/>
        <end position="528"/>
    </location>
</feature>
<organism evidence="3 4">
    <name type="scientific">Puccinia striiformis f. sp. tritici PST-78</name>
    <dbReference type="NCBI Taxonomy" id="1165861"/>
    <lineage>
        <taxon>Eukaryota</taxon>
        <taxon>Fungi</taxon>
        <taxon>Dikarya</taxon>
        <taxon>Basidiomycota</taxon>
        <taxon>Pucciniomycotina</taxon>
        <taxon>Pucciniomycetes</taxon>
        <taxon>Pucciniales</taxon>
        <taxon>Pucciniaceae</taxon>
        <taxon>Puccinia</taxon>
    </lineage>
</organism>
<feature type="region of interest" description="Disordered" evidence="1">
    <location>
        <begin position="123"/>
        <end position="369"/>
    </location>
</feature>
<proteinExistence type="predicted"/>
<dbReference type="OrthoDB" id="2503462at2759"/>
<evidence type="ECO:0000313" key="3">
    <source>
        <dbReference type="EMBL" id="KNE93398.1"/>
    </source>
</evidence>
<dbReference type="Proteomes" id="UP000054564">
    <property type="component" value="Unassembled WGS sequence"/>
</dbReference>
<protein>
    <submittedName>
        <fullName evidence="3">Uncharacterized protein</fullName>
    </submittedName>
</protein>
<evidence type="ECO:0000313" key="4">
    <source>
        <dbReference type="Proteomes" id="UP000054564"/>
    </source>
</evidence>
<accession>A0A0L0V278</accession>
<feature type="transmembrane region" description="Helical" evidence="2">
    <location>
        <begin position="739"/>
        <end position="760"/>
    </location>
</feature>
<feature type="compositionally biased region" description="Polar residues" evidence="1">
    <location>
        <begin position="136"/>
        <end position="148"/>
    </location>
</feature>
<reference evidence="4" key="1">
    <citation type="submission" date="2014-03" db="EMBL/GenBank/DDBJ databases">
        <title>The Genome Sequence of Puccinia striiformis f. sp. tritici PST-78.</title>
        <authorList>
            <consortium name="The Broad Institute Genome Sequencing Platform"/>
            <person name="Cuomo C."/>
            <person name="Hulbert S."/>
            <person name="Chen X."/>
            <person name="Walker B."/>
            <person name="Young S.K."/>
            <person name="Zeng Q."/>
            <person name="Gargeya S."/>
            <person name="Fitzgerald M."/>
            <person name="Haas B."/>
            <person name="Abouelleil A."/>
            <person name="Alvarado L."/>
            <person name="Arachchi H.M."/>
            <person name="Berlin A.M."/>
            <person name="Chapman S.B."/>
            <person name="Goldberg J."/>
            <person name="Griggs A."/>
            <person name="Gujja S."/>
            <person name="Hansen M."/>
            <person name="Howarth C."/>
            <person name="Imamovic A."/>
            <person name="Larimer J."/>
            <person name="McCowan C."/>
            <person name="Montmayeur A."/>
            <person name="Murphy C."/>
            <person name="Neiman D."/>
            <person name="Pearson M."/>
            <person name="Priest M."/>
            <person name="Roberts A."/>
            <person name="Saif S."/>
            <person name="Shea T."/>
            <person name="Sisk P."/>
            <person name="Sykes S."/>
            <person name="Wortman J."/>
            <person name="Nusbaum C."/>
            <person name="Birren B."/>
        </authorList>
    </citation>
    <scope>NUCLEOTIDE SEQUENCE [LARGE SCALE GENOMIC DNA]</scope>
    <source>
        <strain evidence="4">race PST-78</strain>
    </source>
</reference>
<sequence>MARLNKPGSDCSSTLVNTIAEELDELEKRRTQLSRIHPPPTTDRLREFRKKDQKLLETLINSPNKNFVRRHRTLPPKMSSRHQPEDDTFDFQPDDGTRRMEAIFDKHLNNTINLVEQSTTILPQNHTQTQTQPQTEIKSSRPTTTLNNRFRGAYKSADQIQTRQNDNYQVDDNNIKKPASFNTKSGLSTTHTQKMSQLPSSSGPSTTRFNQINSVTTKPTGRQLPSSSGPSSTTTRFNPNTKTLTGDTTNNNRMGAKNGWPRHPLIIQSKKKPVDSDTEEEEEDIIKPSPLDLPSSSLHRQKIFTAGEPSQKKVTFDSRKTDYSSSSLIHHKKGSPSTVSDSTNEESGSEEEQVTLNNNNNPPANQTLATPQILGQYPSTPAASSIPPTRPMMTTNNNSTSFMANEISKRRLEKLTNQYPSSILFNKKGKAKEIALPGPEVNEDQTIYNHNDVTKASCFPTPHPPGWLFDTTATTTTRTGEDPSSSTLRPIIRHPLTSALKKQRKNPGMGMGTGKNSTIQPSSSSRLVTKEDINDKVIFASQGHSNNQNEQEDDNDNPTPRPHKRPNYQPSTNNPDFSSPSFEGFNKDRLLQLTSTPAHPSLHTLPRKLSPSADATAGNGNGNGPQRILKDLAASVIEFIVDKNPIETLLDSFSNRNLLKSKTSSTKSSTSLHKENDELDHLLKSSEKIHGDRLKIQDQLESLKRSSSNRPSQILSFFKKFSYSSSSSRGKKDYQHSGAGFWVGMGVQLFLIWMIINLSIIRTHNKLNSSVLGGPNQVPVNVYYMNRDRLSDYVDFVGHSSSTQNSTGFVYPRNREGLGDGVVEIGKFVIDWISGFSYFFGDLNRHGTLPPSYNHPRKAYFNNPILKWISDIVTILFRSYFSRTSSSPGSTSSKDCQRLVNRSYFSRYLLFDLHHQVPFVPT</sequence>
<name>A0A0L0V278_9BASI</name>
<keyword evidence="2" id="KW-1133">Transmembrane helix</keyword>